<dbReference type="RefSeq" id="WP_097191008.1">
    <property type="nucleotide sequence ID" value="NZ_OCSU01000004.1"/>
</dbReference>
<organism evidence="2 3">
    <name type="scientific">Caballeronia arationis</name>
    <dbReference type="NCBI Taxonomy" id="1777142"/>
    <lineage>
        <taxon>Bacteria</taxon>
        <taxon>Pseudomonadati</taxon>
        <taxon>Pseudomonadota</taxon>
        <taxon>Betaproteobacteria</taxon>
        <taxon>Burkholderiales</taxon>
        <taxon>Burkholderiaceae</taxon>
        <taxon>Caballeronia</taxon>
    </lineage>
</organism>
<evidence type="ECO:0000259" key="1">
    <source>
        <dbReference type="Pfam" id="PF14491"/>
    </source>
</evidence>
<gene>
    <name evidence="2" type="ORF">SAMN05446927_8084</name>
</gene>
<comment type="caution">
    <text evidence="2">The sequence shown here is derived from an EMBL/GenBank/DDBJ whole genome shotgun (WGS) entry which is preliminary data.</text>
</comment>
<evidence type="ECO:0000313" key="3">
    <source>
        <dbReference type="Proteomes" id="UP000219522"/>
    </source>
</evidence>
<name>A0A7Z7IGB2_9BURK</name>
<protein>
    <recommendedName>
        <fullName evidence="1">DUF4435 domain-containing protein</fullName>
    </recommendedName>
</protein>
<proteinExistence type="predicted"/>
<sequence length="312" mass="35567">MSDSLIDRAREGRKSPQTLKIKASNLRSRYPGEPILIVEGPDDVGPYETWIRGEQVEHFLHFLPGNGKEQLLGLRRMLSNDETGLKAEIYFFVDRDFDGLQGQAEGSDIYCCDRYSIENYLSTNLVVKSVLRDEFRLDPASAEYETVVRLYEVVLRELTELLKPVNRHLFICQRLGLKLHKGIPEVKKMVDVQLERVTLRNSVSELIGEQLLTSTEVPEYDTAEIDAEFCALDPMTEHRGKFLYEFLRSWLNCLAEDVRALPNGKYVPSQVNSKFSLASFDLRSCASRSERPAGLRQFVQQIFVPAQDGLAA</sequence>
<dbReference type="Pfam" id="PF14491">
    <property type="entry name" value="DUF4435"/>
    <property type="match status" value="1"/>
</dbReference>
<dbReference type="AlphaFoldDB" id="A0A7Z7IGB2"/>
<reference evidence="2 3" key="1">
    <citation type="submission" date="2017-09" db="EMBL/GenBank/DDBJ databases">
        <authorList>
            <person name="Varghese N."/>
            <person name="Submissions S."/>
        </authorList>
    </citation>
    <scope>NUCLEOTIDE SEQUENCE [LARGE SCALE GENOMIC DNA]</scope>
    <source>
        <strain evidence="2 3">OK806</strain>
    </source>
</reference>
<keyword evidence="3" id="KW-1185">Reference proteome</keyword>
<accession>A0A7Z7IGB2</accession>
<dbReference type="Proteomes" id="UP000219522">
    <property type="component" value="Unassembled WGS sequence"/>
</dbReference>
<dbReference type="InterPro" id="IPR029492">
    <property type="entry name" value="DUF4435"/>
</dbReference>
<evidence type="ECO:0000313" key="2">
    <source>
        <dbReference type="EMBL" id="SOE91200.1"/>
    </source>
</evidence>
<dbReference type="EMBL" id="OCSU01000004">
    <property type="protein sequence ID" value="SOE91200.1"/>
    <property type="molecule type" value="Genomic_DNA"/>
</dbReference>
<feature type="domain" description="DUF4435" evidence="1">
    <location>
        <begin position="34"/>
        <end position="257"/>
    </location>
</feature>